<protein>
    <recommendedName>
        <fullName evidence="2">Cytochrome bc1 complex Rieske iron-sulfur subunit</fullName>
    </recommendedName>
    <alternativeName>
        <fullName evidence="8">Cytochrome bc1 reductase complex subunit QcrA</fullName>
    </alternativeName>
</protein>
<dbReference type="EMBL" id="JAFCNB010000003">
    <property type="protein sequence ID" value="MBP2703468.1"/>
    <property type="molecule type" value="Genomic_DNA"/>
</dbReference>
<dbReference type="FunFam" id="2.102.10.10:FF:000016">
    <property type="entry name" value="Nitrite reductase/ring-hydroxylating ferredoxin subunit"/>
    <property type="match status" value="1"/>
</dbReference>
<dbReference type="RefSeq" id="WP_210154781.1">
    <property type="nucleotide sequence ID" value="NZ_JAFCNB010000003.1"/>
</dbReference>
<evidence type="ECO:0000256" key="10">
    <source>
        <dbReference type="SAM" id="MobiDB-lite"/>
    </source>
</evidence>
<dbReference type="InterPro" id="IPR006311">
    <property type="entry name" value="TAT_signal"/>
</dbReference>
<gene>
    <name evidence="13" type="ORF">JOL79_06610</name>
</gene>
<dbReference type="PANTHER" id="PTHR10134">
    <property type="entry name" value="CYTOCHROME B-C1 COMPLEX SUBUNIT RIESKE, MITOCHONDRIAL"/>
    <property type="match status" value="1"/>
</dbReference>
<reference evidence="13" key="1">
    <citation type="submission" date="2021-02" db="EMBL/GenBank/DDBJ databases">
        <title>Draft genome sequence of Microbispora sp. RL4-1S isolated from rice leaves in Thailand.</title>
        <authorList>
            <person name="Muangham S."/>
            <person name="Duangmal K."/>
        </authorList>
    </citation>
    <scope>NUCLEOTIDE SEQUENCE</scope>
    <source>
        <strain evidence="13">RL4-1S</strain>
    </source>
</reference>
<evidence type="ECO:0000256" key="4">
    <source>
        <dbReference type="ARBA" id="ARBA00022723"/>
    </source>
</evidence>
<dbReference type="SUPFAM" id="SSF50022">
    <property type="entry name" value="ISP domain"/>
    <property type="match status" value="1"/>
</dbReference>
<dbReference type="Proteomes" id="UP000674234">
    <property type="component" value="Unassembled WGS sequence"/>
</dbReference>
<evidence type="ECO:0000259" key="12">
    <source>
        <dbReference type="PROSITE" id="PS51296"/>
    </source>
</evidence>
<sequence length="144" mass="13918">MTDTTRRAVIFSAGGAGLAVALSACAGGGSGDTDTAAPAGGGSGGDGGGDGAVAQTSQIPVGGGKILEDRKLVIVQPAKGDFKAFSAICTHRGCTVASVSNGTINCPCHGSKFNVKDGSVVDGPATQPLAEQKIKVSGDSITLA</sequence>
<dbReference type="GO" id="GO:0016705">
    <property type="term" value="F:oxidoreductase activity, acting on paired donors, with incorporation or reduction of molecular oxygen"/>
    <property type="evidence" value="ECO:0007669"/>
    <property type="project" value="UniProtKB-ARBA"/>
</dbReference>
<dbReference type="GO" id="GO:0051537">
    <property type="term" value="F:2 iron, 2 sulfur cluster binding"/>
    <property type="evidence" value="ECO:0007669"/>
    <property type="project" value="UniProtKB-KW"/>
</dbReference>
<evidence type="ECO:0000313" key="13">
    <source>
        <dbReference type="EMBL" id="MBP2703468.1"/>
    </source>
</evidence>
<keyword evidence="11" id="KW-0732">Signal</keyword>
<feature type="domain" description="Rieske" evidence="12">
    <location>
        <begin position="51"/>
        <end position="143"/>
    </location>
</feature>
<dbReference type="PROSITE" id="PS51318">
    <property type="entry name" value="TAT"/>
    <property type="match status" value="1"/>
</dbReference>
<feature type="chain" id="PRO_5038843048" description="Cytochrome bc1 complex Rieske iron-sulfur subunit" evidence="11">
    <location>
        <begin position="27"/>
        <end position="144"/>
    </location>
</feature>
<feature type="signal peptide" evidence="11">
    <location>
        <begin position="1"/>
        <end position="26"/>
    </location>
</feature>
<keyword evidence="4" id="KW-0479">Metal-binding</keyword>
<dbReference type="InterPro" id="IPR036922">
    <property type="entry name" value="Rieske_2Fe-2S_sf"/>
</dbReference>
<evidence type="ECO:0000256" key="1">
    <source>
        <dbReference type="ARBA" id="ARBA00002494"/>
    </source>
</evidence>
<keyword evidence="6" id="KW-0411">Iron-sulfur</keyword>
<evidence type="ECO:0000256" key="3">
    <source>
        <dbReference type="ARBA" id="ARBA00022714"/>
    </source>
</evidence>
<name>A0A941AIT3_9ACTN</name>
<dbReference type="Gene3D" id="2.102.10.10">
    <property type="entry name" value="Rieske [2Fe-2S] iron-sulphur domain"/>
    <property type="match status" value="1"/>
</dbReference>
<evidence type="ECO:0000256" key="7">
    <source>
        <dbReference type="ARBA" id="ARBA00023157"/>
    </source>
</evidence>
<dbReference type="Pfam" id="PF00355">
    <property type="entry name" value="Rieske"/>
    <property type="match status" value="1"/>
</dbReference>
<dbReference type="GO" id="GO:0004497">
    <property type="term" value="F:monooxygenase activity"/>
    <property type="evidence" value="ECO:0007669"/>
    <property type="project" value="UniProtKB-ARBA"/>
</dbReference>
<evidence type="ECO:0000313" key="14">
    <source>
        <dbReference type="Proteomes" id="UP000674234"/>
    </source>
</evidence>
<comment type="function">
    <text evidence="1">Iron-sulfur subunit of the cytochrome bc1 complex, an essential component of the respiratory electron transport chain required for ATP synthesis. The bc1 complex catalyzes the oxidation of menaquinol and the reduction of cytochrome c in the respiratory chain. The bc1 complex operates through a Q-cycle mechanism that couples electron transfer to generation of the proton gradient that drives ATP synthesis.</text>
</comment>
<dbReference type="GO" id="GO:0016020">
    <property type="term" value="C:membrane"/>
    <property type="evidence" value="ECO:0007669"/>
    <property type="project" value="InterPro"/>
</dbReference>
<dbReference type="GO" id="GO:0046872">
    <property type="term" value="F:metal ion binding"/>
    <property type="evidence" value="ECO:0007669"/>
    <property type="project" value="UniProtKB-KW"/>
</dbReference>
<comment type="caution">
    <text evidence="13">The sequence shown here is derived from an EMBL/GenBank/DDBJ whole genome shotgun (WGS) entry which is preliminary data.</text>
</comment>
<evidence type="ECO:0000256" key="6">
    <source>
        <dbReference type="ARBA" id="ARBA00023014"/>
    </source>
</evidence>
<proteinExistence type="predicted"/>
<dbReference type="PROSITE" id="PS51296">
    <property type="entry name" value="RIESKE"/>
    <property type="match status" value="1"/>
</dbReference>
<evidence type="ECO:0000256" key="11">
    <source>
        <dbReference type="SAM" id="SignalP"/>
    </source>
</evidence>
<comment type="cofactor">
    <cofactor evidence="9">
        <name>[2Fe-2S] cluster</name>
        <dbReference type="ChEBI" id="CHEBI:190135"/>
    </cofactor>
</comment>
<accession>A0A941AIT3</accession>
<keyword evidence="14" id="KW-1185">Reference proteome</keyword>
<keyword evidence="5" id="KW-0408">Iron</keyword>
<evidence type="ECO:0000256" key="2">
    <source>
        <dbReference type="ARBA" id="ARBA00015816"/>
    </source>
</evidence>
<evidence type="ECO:0000256" key="9">
    <source>
        <dbReference type="ARBA" id="ARBA00034078"/>
    </source>
</evidence>
<keyword evidence="7" id="KW-1015">Disulfide bond</keyword>
<organism evidence="13 14">
    <name type="scientific">Microbispora oryzae</name>
    <dbReference type="NCBI Taxonomy" id="2806554"/>
    <lineage>
        <taxon>Bacteria</taxon>
        <taxon>Bacillati</taxon>
        <taxon>Actinomycetota</taxon>
        <taxon>Actinomycetes</taxon>
        <taxon>Streptosporangiales</taxon>
        <taxon>Streptosporangiaceae</taxon>
        <taxon>Microbispora</taxon>
    </lineage>
</organism>
<dbReference type="AlphaFoldDB" id="A0A941AIT3"/>
<dbReference type="PROSITE" id="PS51257">
    <property type="entry name" value="PROKAR_LIPOPROTEIN"/>
    <property type="match status" value="1"/>
</dbReference>
<dbReference type="InterPro" id="IPR005805">
    <property type="entry name" value="Rieske_Fe-S_prot_C"/>
</dbReference>
<keyword evidence="3" id="KW-0001">2Fe-2S</keyword>
<dbReference type="InterPro" id="IPR014349">
    <property type="entry name" value="Rieske_Fe-S_prot"/>
</dbReference>
<feature type="compositionally biased region" description="Gly residues" evidence="10">
    <location>
        <begin position="39"/>
        <end position="51"/>
    </location>
</feature>
<dbReference type="PRINTS" id="PR00162">
    <property type="entry name" value="RIESKE"/>
</dbReference>
<evidence type="ECO:0000256" key="5">
    <source>
        <dbReference type="ARBA" id="ARBA00023004"/>
    </source>
</evidence>
<evidence type="ECO:0000256" key="8">
    <source>
        <dbReference type="ARBA" id="ARBA00029586"/>
    </source>
</evidence>
<dbReference type="CDD" id="cd03467">
    <property type="entry name" value="Rieske"/>
    <property type="match status" value="1"/>
</dbReference>
<dbReference type="InterPro" id="IPR017941">
    <property type="entry name" value="Rieske_2Fe-2S"/>
</dbReference>
<feature type="region of interest" description="Disordered" evidence="10">
    <location>
        <begin position="36"/>
        <end position="56"/>
    </location>
</feature>